<keyword evidence="5 8" id="KW-0694">RNA-binding</keyword>
<dbReference type="InterPro" id="IPR005662">
    <property type="entry name" value="GTPase_Era-like"/>
</dbReference>
<dbReference type="GO" id="GO:0005829">
    <property type="term" value="C:cytosol"/>
    <property type="evidence" value="ECO:0007669"/>
    <property type="project" value="TreeGrafter"/>
</dbReference>
<dbReference type="SUPFAM" id="SSF54814">
    <property type="entry name" value="Prokaryotic type KH domain (KH-domain type II)"/>
    <property type="match status" value="1"/>
</dbReference>
<evidence type="ECO:0000256" key="1">
    <source>
        <dbReference type="ARBA" id="ARBA00007921"/>
    </source>
</evidence>
<dbReference type="GO" id="GO:0003924">
    <property type="term" value="F:GTPase activity"/>
    <property type="evidence" value="ECO:0007669"/>
    <property type="project" value="UniProtKB-UniRule"/>
</dbReference>
<name>A0A8A7K8B0_9FIRM</name>
<evidence type="ECO:0000256" key="6">
    <source>
        <dbReference type="ARBA" id="ARBA00023134"/>
    </source>
</evidence>
<keyword evidence="8" id="KW-1003">Cell membrane</keyword>
<dbReference type="Gene3D" id="3.40.50.300">
    <property type="entry name" value="P-loop containing nucleotide triphosphate hydrolases"/>
    <property type="match status" value="1"/>
</dbReference>
<keyword evidence="6 8" id="KW-0342">GTP-binding</keyword>
<proteinExistence type="inferred from homology"/>
<dbReference type="InterPro" id="IPR027417">
    <property type="entry name" value="P-loop_NTPase"/>
</dbReference>
<organism evidence="13 14">
    <name type="scientific">Iocasia fonsfrigidae</name>
    <dbReference type="NCBI Taxonomy" id="2682810"/>
    <lineage>
        <taxon>Bacteria</taxon>
        <taxon>Bacillati</taxon>
        <taxon>Bacillota</taxon>
        <taxon>Clostridia</taxon>
        <taxon>Halanaerobiales</taxon>
        <taxon>Halanaerobiaceae</taxon>
        <taxon>Iocasia</taxon>
    </lineage>
</organism>
<feature type="binding site" evidence="8">
    <location>
        <begin position="59"/>
        <end position="63"/>
    </location>
    <ligand>
        <name>GTP</name>
        <dbReference type="ChEBI" id="CHEBI:37565"/>
    </ligand>
</feature>
<keyword evidence="7 8" id="KW-0472">Membrane</keyword>
<dbReference type="SUPFAM" id="SSF52540">
    <property type="entry name" value="P-loop containing nucleoside triphosphate hydrolases"/>
    <property type="match status" value="1"/>
</dbReference>
<dbReference type="Proteomes" id="UP000665020">
    <property type="component" value="Chromosome"/>
</dbReference>
<dbReference type="EMBL" id="CP046640">
    <property type="protein sequence ID" value="QTL97976.1"/>
    <property type="molecule type" value="Genomic_DNA"/>
</dbReference>
<comment type="subcellular location">
    <subcellularLocation>
        <location evidence="8">Cytoplasm</location>
    </subcellularLocation>
    <subcellularLocation>
        <location evidence="8">Cell membrane</location>
        <topology evidence="8">Peripheral membrane protein</topology>
    </subcellularLocation>
</comment>
<dbReference type="GO" id="GO:0000028">
    <property type="term" value="P:ribosomal small subunit assembly"/>
    <property type="evidence" value="ECO:0007669"/>
    <property type="project" value="TreeGrafter"/>
</dbReference>
<feature type="domain" description="KH type-2" evidence="11">
    <location>
        <begin position="201"/>
        <end position="278"/>
    </location>
</feature>
<reference evidence="13" key="1">
    <citation type="submission" date="2019-12" db="EMBL/GenBank/DDBJ databases">
        <authorList>
            <person name="zhang j."/>
            <person name="sun C.M."/>
        </authorList>
    </citation>
    <scope>NUCLEOTIDE SEQUENCE</scope>
    <source>
        <strain evidence="13">NS-1</strain>
    </source>
</reference>
<feature type="domain" description="Era-type G" evidence="12">
    <location>
        <begin position="4"/>
        <end position="170"/>
    </location>
</feature>
<feature type="region of interest" description="G4" evidence="9">
    <location>
        <begin position="121"/>
        <end position="124"/>
    </location>
</feature>
<keyword evidence="8" id="KW-0699">rRNA-binding</keyword>
<evidence type="ECO:0000259" key="12">
    <source>
        <dbReference type="PROSITE" id="PS51713"/>
    </source>
</evidence>
<evidence type="ECO:0000256" key="7">
    <source>
        <dbReference type="ARBA" id="ARBA00023136"/>
    </source>
</evidence>
<dbReference type="AlphaFoldDB" id="A0A8A7K8B0"/>
<keyword evidence="3 8" id="KW-0690">Ribosome biogenesis</keyword>
<evidence type="ECO:0000256" key="5">
    <source>
        <dbReference type="ARBA" id="ARBA00022884"/>
    </source>
</evidence>
<evidence type="ECO:0000313" key="14">
    <source>
        <dbReference type="Proteomes" id="UP000665020"/>
    </source>
</evidence>
<evidence type="ECO:0000256" key="4">
    <source>
        <dbReference type="ARBA" id="ARBA00022741"/>
    </source>
</evidence>
<comment type="subunit">
    <text evidence="8">Monomer.</text>
</comment>
<dbReference type="GO" id="GO:0043024">
    <property type="term" value="F:ribosomal small subunit binding"/>
    <property type="evidence" value="ECO:0007669"/>
    <property type="project" value="TreeGrafter"/>
</dbReference>
<evidence type="ECO:0000313" key="13">
    <source>
        <dbReference type="EMBL" id="QTL97976.1"/>
    </source>
</evidence>
<dbReference type="InterPro" id="IPR004044">
    <property type="entry name" value="KH_dom_type_2"/>
</dbReference>
<dbReference type="InterPro" id="IPR005225">
    <property type="entry name" value="Small_GTP-bd"/>
</dbReference>
<keyword evidence="8" id="KW-0963">Cytoplasm</keyword>
<feature type="binding site" evidence="8">
    <location>
        <begin position="12"/>
        <end position="19"/>
    </location>
    <ligand>
        <name>GTP</name>
        <dbReference type="ChEBI" id="CHEBI:37565"/>
    </ligand>
</feature>
<dbReference type="PROSITE" id="PS50823">
    <property type="entry name" value="KH_TYPE_2"/>
    <property type="match status" value="1"/>
</dbReference>
<evidence type="ECO:0000256" key="9">
    <source>
        <dbReference type="PROSITE-ProRule" id="PRU01050"/>
    </source>
</evidence>
<feature type="region of interest" description="G3" evidence="9">
    <location>
        <begin position="59"/>
        <end position="62"/>
    </location>
</feature>
<dbReference type="GO" id="GO:0005886">
    <property type="term" value="C:plasma membrane"/>
    <property type="evidence" value="ECO:0007669"/>
    <property type="project" value="UniProtKB-SubCell"/>
</dbReference>
<dbReference type="CDD" id="cd22534">
    <property type="entry name" value="KH-II_Era"/>
    <property type="match status" value="1"/>
</dbReference>
<dbReference type="NCBIfam" id="NF000908">
    <property type="entry name" value="PRK00089.1"/>
    <property type="match status" value="1"/>
</dbReference>
<protein>
    <recommendedName>
        <fullName evidence="2 8">GTPase Era</fullName>
    </recommendedName>
</protein>
<dbReference type="PRINTS" id="PR00449">
    <property type="entry name" value="RASTRNSFRMNG"/>
</dbReference>
<evidence type="ECO:0000256" key="10">
    <source>
        <dbReference type="RuleBase" id="RU003761"/>
    </source>
</evidence>
<keyword evidence="4 8" id="KW-0547">Nucleotide-binding</keyword>
<dbReference type="PANTHER" id="PTHR42698">
    <property type="entry name" value="GTPASE ERA"/>
    <property type="match status" value="1"/>
</dbReference>
<gene>
    <name evidence="8" type="primary">era</name>
    <name evidence="13" type="ORF">GM661_08280</name>
</gene>
<dbReference type="InterPro" id="IPR006073">
    <property type="entry name" value="GTP-bd"/>
</dbReference>
<dbReference type="RefSeq" id="WP_230869580.1">
    <property type="nucleotide sequence ID" value="NZ_CP046640.1"/>
</dbReference>
<feature type="binding site" evidence="8">
    <location>
        <begin position="121"/>
        <end position="124"/>
    </location>
    <ligand>
        <name>GTP</name>
        <dbReference type="ChEBI" id="CHEBI:37565"/>
    </ligand>
</feature>
<evidence type="ECO:0000256" key="3">
    <source>
        <dbReference type="ARBA" id="ARBA00022517"/>
    </source>
</evidence>
<dbReference type="InterPro" id="IPR015946">
    <property type="entry name" value="KH_dom-like_a/b"/>
</dbReference>
<dbReference type="Gene3D" id="3.30.300.20">
    <property type="match status" value="1"/>
</dbReference>
<accession>A0A8A7K8B0</accession>
<dbReference type="CDD" id="cd04163">
    <property type="entry name" value="Era"/>
    <property type="match status" value="1"/>
</dbReference>
<dbReference type="PANTHER" id="PTHR42698:SF1">
    <property type="entry name" value="GTPASE ERA, MITOCHONDRIAL"/>
    <property type="match status" value="1"/>
</dbReference>
<dbReference type="GO" id="GO:0005525">
    <property type="term" value="F:GTP binding"/>
    <property type="evidence" value="ECO:0007669"/>
    <property type="project" value="UniProtKB-UniRule"/>
</dbReference>
<evidence type="ECO:0000256" key="2">
    <source>
        <dbReference type="ARBA" id="ARBA00020484"/>
    </source>
</evidence>
<dbReference type="Pfam" id="PF01926">
    <property type="entry name" value="MMR_HSR1"/>
    <property type="match status" value="1"/>
</dbReference>
<comment type="similarity">
    <text evidence="1 8 9 10">Belongs to the TRAFAC class TrmE-Era-EngA-EngB-Septin-like GTPase superfamily. Era GTPase family.</text>
</comment>
<dbReference type="PROSITE" id="PS51713">
    <property type="entry name" value="G_ERA"/>
    <property type="match status" value="1"/>
</dbReference>
<dbReference type="InterPro" id="IPR030388">
    <property type="entry name" value="G_ERA_dom"/>
</dbReference>
<sequence>MAFKSGFATVIGRPNVGKSTLINTIIGEKIAITSPKPQTTRNKIQSIYTAEEGQVIFVDTPGIHKAKNKLDEYMLEQVFKSLEGIDLVIILLDATSPFGHGDEYILQHSKAQGLPFLLVLNKIDSLSNKMLASRITHYEEKTGREIIPISAKKKRNLNTLFEEIFKLLPEGPQYYPEDMITDQIEQFIIAEMIREKIFYLTREEIPYGVAVKIEEMTERNNGMIYIRAYIYVEKKSHKGIIIGKNGLMLKKIGQKARKDVEKLLQTEVYLDLWVKVLKDWRDKPELVKRMGYKE</sequence>
<dbReference type="NCBIfam" id="TIGR00231">
    <property type="entry name" value="small_GTP"/>
    <property type="match status" value="1"/>
</dbReference>
<dbReference type="Pfam" id="PF07650">
    <property type="entry name" value="KH_2"/>
    <property type="match status" value="1"/>
</dbReference>
<dbReference type="HAMAP" id="MF_00367">
    <property type="entry name" value="GTPase_Era"/>
    <property type="match status" value="1"/>
</dbReference>
<dbReference type="FunFam" id="3.40.50.300:FF:000094">
    <property type="entry name" value="GTPase Era"/>
    <property type="match status" value="1"/>
</dbReference>
<evidence type="ECO:0000259" key="11">
    <source>
        <dbReference type="PROSITE" id="PS50823"/>
    </source>
</evidence>
<dbReference type="InterPro" id="IPR009019">
    <property type="entry name" value="KH_sf_prok-type"/>
</dbReference>
<dbReference type="FunFam" id="3.30.300.20:FF:000003">
    <property type="entry name" value="GTPase Era"/>
    <property type="match status" value="1"/>
</dbReference>
<dbReference type="NCBIfam" id="TIGR00436">
    <property type="entry name" value="era"/>
    <property type="match status" value="1"/>
</dbReference>
<dbReference type="GO" id="GO:0070181">
    <property type="term" value="F:small ribosomal subunit rRNA binding"/>
    <property type="evidence" value="ECO:0007669"/>
    <property type="project" value="UniProtKB-UniRule"/>
</dbReference>
<evidence type="ECO:0000256" key="8">
    <source>
        <dbReference type="HAMAP-Rule" id="MF_00367"/>
    </source>
</evidence>
<dbReference type="KEGG" id="ifn:GM661_08280"/>
<feature type="region of interest" description="G5" evidence="9">
    <location>
        <begin position="149"/>
        <end position="151"/>
    </location>
</feature>
<keyword evidence="14" id="KW-1185">Reference proteome</keyword>
<feature type="region of interest" description="G1" evidence="9">
    <location>
        <begin position="12"/>
        <end position="19"/>
    </location>
</feature>
<comment type="function">
    <text evidence="8">An essential GTPase that binds both GDP and GTP, with rapid nucleotide exchange. Plays a role in 16S rRNA processing and 30S ribosomal subunit biogenesis and possibly also in cell cycle regulation and energy metabolism.</text>
</comment>
<feature type="region of interest" description="G2" evidence="9">
    <location>
        <begin position="38"/>
        <end position="42"/>
    </location>
</feature>